<evidence type="ECO:0000313" key="3">
    <source>
        <dbReference type="Proteomes" id="UP000799324"/>
    </source>
</evidence>
<dbReference type="InterPro" id="IPR002818">
    <property type="entry name" value="DJ-1/PfpI"/>
</dbReference>
<protein>
    <recommendedName>
        <fullName evidence="1">DJ-1/PfpI domain-containing protein</fullName>
    </recommendedName>
</protein>
<dbReference type="AlphaFoldDB" id="A0A6A6SNE3"/>
<dbReference type="Pfam" id="PF01965">
    <property type="entry name" value="DJ-1_PfpI"/>
    <property type="match status" value="1"/>
</dbReference>
<dbReference type="InterPro" id="IPR029062">
    <property type="entry name" value="Class_I_gatase-like"/>
</dbReference>
<reference evidence="2" key="1">
    <citation type="journal article" date="2020" name="Stud. Mycol.">
        <title>101 Dothideomycetes genomes: a test case for predicting lifestyles and emergence of pathogens.</title>
        <authorList>
            <person name="Haridas S."/>
            <person name="Albert R."/>
            <person name="Binder M."/>
            <person name="Bloem J."/>
            <person name="Labutti K."/>
            <person name="Salamov A."/>
            <person name="Andreopoulos B."/>
            <person name="Baker S."/>
            <person name="Barry K."/>
            <person name="Bills G."/>
            <person name="Bluhm B."/>
            <person name="Cannon C."/>
            <person name="Castanera R."/>
            <person name="Culley D."/>
            <person name="Daum C."/>
            <person name="Ezra D."/>
            <person name="Gonzalez J."/>
            <person name="Henrissat B."/>
            <person name="Kuo A."/>
            <person name="Liang C."/>
            <person name="Lipzen A."/>
            <person name="Lutzoni F."/>
            <person name="Magnuson J."/>
            <person name="Mondo S."/>
            <person name="Nolan M."/>
            <person name="Ohm R."/>
            <person name="Pangilinan J."/>
            <person name="Park H.-J."/>
            <person name="Ramirez L."/>
            <person name="Alfaro M."/>
            <person name="Sun H."/>
            <person name="Tritt A."/>
            <person name="Yoshinaga Y."/>
            <person name="Zwiers L.-H."/>
            <person name="Turgeon B."/>
            <person name="Goodwin S."/>
            <person name="Spatafora J."/>
            <person name="Crous P."/>
            <person name="Grigoriev I."/>
        </authorList>
    </citation>
    <scope>NUCLEOTIDE SEQUENCE</scope>
    <source>
        <strain evidence="2">CBS 122681</strain>
    </source>
</reference>
<feature type="domain" description="DJ-1/PfpI" evidence="1">
    <location>
        <begin position="89"/>
        <end position="226"/>
    </location>
</feature>
<dbReference type="Proteomes" id="UP000799324">
    <property type="component" value="Unassembled WGS sequence"/>
</dbReference>
<accession>A0A6A6SNE3</accession>
<keyword evidence="3" id="KW-1185">Reference proteome</keyword>
<dbReference type="OrthoDB" id="543156at2759"/>
<dbReference type="InterPro" id="IPR052158">
    <property type="entry name" value="INH-QAR"/>
</dbReference>
<dbReference type="Gene3D" id="3.40.50.880">
    <property type="match status" value="1"/>
</dbReference>
<sequence>MSSTPRAYTHFPSQADLFYFCTTSSTSEEDLNIHYAPPSKSSLKIGVLVTGQDQLQLLDLAAVDLLAMISRNRISKYNAADEVLEEAVDEIDIRYISESGEGSFPITSFARMPVTNSFEDAPQFDVLIIPGSFSAGELPTTAASFVTTQSSSSSFTALMSISSGIQELVQSGSLHQKRATCPATMLSALRHRFPETSWQETPWVRQDKIWSSRSAISGLDMVAAWMREYFWDRSTALECALSTAGIAPLDDYE</sequence>
<dbReference type="PANTHER" id="PTHR43130:SF7">
    <property type="entry name" value="DJ-1_PFPI DOMAIN-CONTAINING PROTEIN"/>
    <property type="match status" value="1"/>
</dbReference>
<gene>
    <name evidence="2" type="ORF">K491DRAFT_612614</name>
</gene>
<dbReference type="EMBL" id="MU004535">
    <property type="protein sequence ID" value="KAF2648511.1"/>
    <property type="molecule type" value="Genomic_DNA"/>
</dbReference>
<evidence type="ECO:0000259" key="1">
    <source>
        <dbReference type="Pfam" id="PF01965"/>
    </source>
</evidence>
<evidence type="ECO:0000313" key="2">
    <source>
        <dbReference type="EMBL" id="KAF2648511.1"/>
    </source>
</evidence>
<proteinExistence type="predicted"/>
<organism evidence="2 3">
    <name type="scientific">Lophiostoma macrostomum CBS 122681</name>
    <dbReference type="NCBI Taxonomy" id="1314788"/>
    <lineage>
        <taxon>Eukaryota</taxon>
        <taxon>Fungi</taxon>
        <taxon>Dikarya</taxon>
        <taxon>Ascomycota</taxon>
        <taxon>Pezizomycotina</taxon>
        <taxon>Dothideomycetes</taxon>
        <taxon>Pleosporomycetidae</taxon>
        <taxon>Pleosporales</taxon>
        <taxon>Lophiostomataceae</taxon>
        <taxon>Lophiostoma</taxon>
    </lineage>
</organism>
<dbReference type="SUPFAM" id="SSF52317">
    <property type="entry name" value="Class I glutamine amidotransferase-like"/>
    <property type="match status" value="1"/>
</dbReference>
<name>A0A6A6SNE3_9PLEO</name>
<dbReference type="PANTHER" id="PTHR43130">
    <property type="entry name" value="ARAC-FAMILY TRANSCRIPTIONAL REGULATOR"/>
    <property type="match status" value="1"/>
</dbReference>